<organism evidence="8 9">
    <name type="scientific">Zooshikella ganghwensis</name>
    <dbReference type="NCBI Taxonomy" id="202772"/>
    <lineage>
        <taxon>Bacteria</taxon>
        <taxon>Pseudomonadati</taxon>
        <taxon>Pseudomonadota</taxon>
        <taxon>Gammaproteobacteria</taxon>
        <taxon>Oceanospirillales</taxon>
        <taxon>Zooshikellaceae</taxon>
        <taxon>Zooshikella</taxon>
    </lineage>
</organism>
<evidence type="ECO:0000256" key="5">
    <source>
        <dbReference type="ARBA" id="ARBA00022827"/>
    </source>
</evidence>
<sequence>MEQQYDLLGVGAGIFNLSLAALLSDNKSVTSHFLDKNTDLEWYPGLMLDNAKMQTCCIKDLVSLADPTNQYSFLNYLSSKNRLFQFLNRSSFIISRKEFFDYAQWVSSRLSNISRGISVEKIYYKNGLFEVTTDKQSYYAKNLSISIGRNRFLPESAKVLEGDKVFHGLDYLFKKSKISNAKRIVIVGGGQTASEILLDIMDSFPRVEEITWISRRNNFLPLDDSPFVNDYYIPSYVDYFSSLDNDLKRVKHKEQRLTSDGISLDTLTELYEKIYENSFIRKNSNLNVILKPFRKFSEIQKAGDGYKVIYQNMETHKSVLTEADAVIFATGFENKFPSMLSEISDLLHLDDNEQPLKVGSNFEVSWEYGHLNTIYVQNMSRFSHGPWESNISLAAWRSAKIVNHLTQGNSYPMLNVNDSPFVSWRDSDRNNYRGLTNDQPSYVETMSA</sequence>
<evidence type="ECO:0000313" key="8">
    <source>
        <dbReference type="EMBL" id="RDH42774.1"/>
    </source>
</evidence>
<dbReference type="Proteomes" id="UP000257039">
    <property type="component" value="Unassembled WGS sequence"/>
</dbReference>
<keyword evidence="7" id="KW-0560">Oxidoreductase</keyword>
<reference evidence="8 9" key="1">
    <citation type="submission" date="2017-04" db="EMBL/GenBank/DDBJ databases">
        <title>Draft genome sequence of Zooshikella ganghwensis VG4 isolated from Red Sea sediments.</title>
        <authorList>
            <person name="Rehman Z."/>
            <person name="Alam I."/>
            <person name="Kamau A."/>
            <person name="Bajic V."/>
            <person name="Leiknes T."/>
        </authorList>
    </citation>
    <scope>NUCLEOTIDE SEQUENCE [LARGE SCALE GENOMIC DNA]</scope>
    <source>
        <strain evidence="8 9">VG4</strain>
    </source>
</reference>
<dbReference type="SUPFAM" id="SSF51905">
    <property type="entry name" value="FAD/NAD(P)-binding domain"/>
    <property type="match status" value="1"/>
</dbReference>
<dbReference type="AlphaFoldDB" id="A0A4P9VKB3"/>
<accession>A0A4P9VKB3</accession>
<comment type="similarity">
    <text evidence="3">Belongs to the lysine N(6)-hydroxylase/L-ornithine N(5)-oxygenase family.</text>
</comment>
<evidence type="ECO:0000256" key="1">
    <source>
        <dbReference type="ARBA" id="ARBA00001974"/>
    </source>
</evidence>
<name>A0A4P9VKB3_9GAMM</name>
<dbReference type="InterPro" id="IPR036188">
    <property type="entry name" value="FAD/NAD-bd_sf"/>
</dbReference>
<dbReference type="PANTHER" id="PTHR42802:SF1">
    <property type="entry name" value="L-ORNITHINE N(5)-MONOOXYGENASE"/>
    <property type="match status" value="1"/>
</dbReference>
<comment type="pathway">
    <text evidence="2">Siderophore biosynthesis.</text>
</comment>
<dbReference type="Gene3D" id="3.50.50.60">
    <property type="entry name" value="FAD/NAD(P)-binding domain"/>
    <property type="match status" value="1"/>
</dbReference>
<protein>
    <recommendedName>
        <fullName evidence="10">Lysine 6-monooxygenase</fullName>
    </recommendedName>
</protein>
<keyword evidence="9" id="KW-1185">Reference proteome</keyword>
<comment type="caution">
    <text evidence="8">The sequence shown here is derived from an EMBL/GenBank/DDBJ whole genome shotgun (WGS) entry which is preliminary data.</text>
</comment>
<evidence type="ECO:0000256" key="4">
    <source>
        <dbReference type="ARBA" id="ARBA00022630"/>
    </source>
</evidence>
<evidence type="ECO:0000256" key="7">
    <source>
        <dbReference type="ARBA" id="ARBA00023002"/>
    </source>
</evidence>
<evidence type="ECO:0000256" key="3">
    <source>
        <dbReference type="ARBA" id="ARBA00007588"/>
    </source>
</evidence>
<keyword evidence="6" id="KW-0521">NADP</keyword>
<dbReference type="EMBL" id="NDXW01000001">
    <property type="protein sequence ID" value="RDH42774.1"/>
    <property type="molecule type" value="Genomic_DNA"/>
</dbReference>
<evidence type="ECO:0008006" key="10">
    <source>
        <dbReference type="Google" id="ProtNLM"/>
    </source>
</evidence>
<dbReference type="PANTHER" id="PTHR42802">
    <property type="entry name" value="MONOOXYGENASE"/>
    <property type="match status" value="1"/>
</dbReference>
<keyword evidence="4" id="KW-0285">Flavoprotein</keyword>
<dbReference type="InterPro" id="IPR025700">
    <property type="entry name" value="Lys/Orn_oxygenase"/>
</dbReference>
<dbReference type="RefSeq" id="WP_094786228.1">
    <property type="nucleotide sequence ID" value="NZ_NDXW01000001.1"/>
</dbReference>
<evidence type="ECO:0000256" key="2">
    <source>
        <dbReference type="ARBA" id="ARBA00004924"/>
    </source>
</evidence>
<evidence type="ECO:0000256" key="6">
    <source>
        <dbReference type="ARBA" id="ARBA00022857"/>
    </source>
</evidence>
<gene>
    <name evidence="8" type="ORF">B9G39_04525</name>
</gene>
<dbReference type="Pfam" id="PF13434">
    <property type="entry name" value="Lys_Orn_oxgnase"/>
    <property type="match status" value="1"/>
</dbReference>
<keyword evidence="5" id="KW-0274">FAD</keyword>
<proteinExistence type="inferred from homology"/>
<comment type="cofactor">
    <cofactor evidence="1">
        <name>FAD</name>
        <dbReference type="ChEBI" id="CHEBI:57692"/>
    </cofactor>
</comment>
<dbReference type="GO" id="GO:0016491">
    <property type="term" value="F:oxidoreductase activity"/>
    <property type="evidence" value="ECO:0007669"/>
    <property type="project" value="UniProtKB-KW"/>
</dbReference>
<evidence type="ECO:0000313" key="9">
    <source>
        <dbReference type="Proteomes" id="UP000257039"/>
    </source>
</evidence>